<evidence type="ECO:0000313" key="4">
    <source>
        <dbReference type="EMBL" id="USS88790.1"/>
    </source>
</evidence>
<dbReference type="EMBL" id="CP097119">
    <property type="protein sequence ID" value="USS88790.1"/>
    <property type="molecule type" value="Genomic_DNA"/>
</dbReference>
<dbReference type="PROSITE" id="PS50065">
    <property type="entry name" value="HMG_COA_REDUCTASE_4"/>
    <property type="match status" value="1"/>
</dbReference>
<dbReference type="InterPro" id="IPR023076">
    <property type="entry name" value="HMG_CoA_Rdtase_CS"/>
</dbReference>
<dbReference type="NCBIfam" id="TIGR00532">
    <property type="entry name" value="HMG_CoA_R_NAD"/>
    <property type="match status" value="1"/>
</dbReference>
<evidence type="ECO:0000256" key="3">
    <source>
        <dbReference type="RuleBase" id="RU361219"/>
    </source>
</evidence>
<dbReference type="Pfam" id="PF00368">
    <property type="entry name" value="HMG-CoA_red"/>
    <property type="match status" value="1"/>
</dbReference>
<evidence type="ECO:0000256" key="2">
    <source>
        <dbReference type="ARBA" id="ARBA00023002"/>
    </source>
</evidence>
<gene>
    <name evidence="4" type="ORF">M3M40_04670</name>
</gene>
<dbReference type="InterPro" id="IPR023074">
    <property type="entry name" value="HMG_CoA_Rdtase_cat_sf"/>
</dbReference>
<comment type="similarity">
    <text evidence="1 3">Belongs to the HMG-CoA reductase family.</text>
</comment>
<dbReference type="PANTHER" id="PTHR10572:SF24">
    <property type="entry name" value="3-HYDROXY-3-METHYLGLUTARYL-COENZYME A REDUCTASE"/>
    <property type="match status" value="1"/>
</dbReference>
<sequence length="422" mass="45191">MEKMHGFHRKSYADRLALLTEVVPLNETEVNVIKQHYNAVSGDLIENYLTDYGLPEGIATNLVVNGQEYLVPMVVEEPSVIAAASNGAAMLKRGGGITAHAESRVLTGEVIIKADNVLAVQDWFTNHKEAIMKTALAAHPSITKYGGIQDVEFNIIDESHVSLELFVDVGDAMGANTLNSMLEAVADQIEAELGQQVLMSILSNFGDHNVVIATGMVPFAALQRGELSGQEVAARIAEAADVANIYPKRAATHNKGIMNGIDAVVVATGNDWRAVESAAHSFAARKGNYKGLSKWRVTEDGLEGRIRLPIPTGIVGGATHVLEMSKVNYQILGIHSALEMMNVLAGVGLAQNLAALKALVTDGIQQGHMRLQLKSLALTAGATPTQVTQVVSALQKLPKHEQDLAHAHQLVAKLKEDETDGE</sequence>
<dbReference type="RefSeq" id="WP_252766307.1">
    <property type="nucleotide sequence ID" value="NZ_CP097119.1"/>
</dbReference>
<dbReference type="Proteomes" id="UP001055911">
    <property type="component" value="Chromosome"/>
</dbReference>
<dbReference type="AlphaFoldDB" id="A0A9Q9E1J1"/>
<dbReference type="InterPro" id="IPR009029">
    <property type="entry name" value="HMG_CoA_Rdtase_sub-bd_dom_sf"/>
</dbReference>
<dbReference type="InterPro" id="IPR004553">
    <property type="entry name" value="HMG_CoA_Rdtase_bac-typ"/>
</dbReference>
<proteinExistence type="inferred from homology"/>
<dbReference type="EC" id="1.1.1.88" evidence="3"/>
<dbReference type="GO" id="GO:0004420">
    <property type="term" value="F:hydroxymethylglutaryl-CoA reductase (NADPH) activity"/>
    <property type="evidence" value="ECO:0007669"/>
    <property type="project" value="InterPro"/>
</dbReference>
<comment type="catalytic activity">
    <reaction evidence="3">
        <text>(R)-mevalonate + 2 NAD(+) + CoA = (3S)-3-hydroxy-3-methylglutaryl-CoA + 2 NADH + 2 H(+)</text>
        <dbReference type="Rhea" id="RHEA:14833"/>
        <dbReference type="ChEBI" id="CHEBI:15378"/>
        <dbReference type="ChEBI" id="CHEBI:36464"/>
        <dbReference type="ChEBI" id="CHEBI:43074"/>
        <dbReference type="ChEBI" id="CHEBI:57287"/>
        <dbReference type="ChEBI" id="CHEBI:57540"/>
        <dbReference type="ChEBI" id="CHEBI:57945"/>
        <dbReference type="EC" id="1.1.1.88"/>
    </reaction>
</comment>
<dbReference type="Gene3D" id="3.90.770.10">
    <property type="entry name" value="3-hydroxy-3-methylglutaryl-coenzyme A Reductase, Chain A, domain 2"/>
    <property type="match status" value="2"/>
</dbReference>
<dbReference type="SUPFAM" id="SSF55035">
    <property type="entry name" value="NAD-binding domain of HMG-CoA reductase"/>
    <property type="match status" value="1"/>
</dbReference>
<dbReference type="GO" id="GO:0140643">
    <property type="term" value="F:hydroxymethylglutaryl-CoA reductase (NADH) activity"/>
    <property type="evidence" value="ECO:0007669"/>
    <property type="project" value="UniProtKB-EC"/>
</dbReference>
<dbReference type="PANTHER" id="PTHR10572">
    <property type="entry name" value="3-HYDROXY-3-METHYLGLUTARYL-COENZYME A REDUCTASE"/>
    <property type="match status" value="1"/>
</dbReference>
<evidence type="ECO:0000256" key="1">
    <source>
        <dbReference type="ARBA" id="ARBA00007661"/>
    </source>
</evidence>
<accession>A0A9Q9E1J1</accession>
<dbReference type="InterPro" id="IPR009023">
    <property type="entry name" value="HMG_CoA_Rdtase_NAD(P)-bd_sf"/>
</dbReference>
<reference evidence="4" key="1">
    <citation type="submission" date="2022-05" db="EMBL/GenBank/DDBJ databases">
        <authorList>
            <person name="Oliphant S.A."/>
            <person name="Watson-Haigh N.S."/>
            <person name="Sumby K.M."/>
            <person name="Gardner J.M."/>
            <person name="Jiranek V."/>
        </authorList>
    </citation>
    <scope>NUCLEOTIDE SEQUENCE</scope>
    <source>
        <strain evidence="4">KI4_B1</strain>
    </source>
</reference>
<dbReference type="SUPFAM" id="SSF56542">
    <property type="entry name" value="Substrate-binding domain of HMG-CoA reductase"/>
    <property type="match status" value="1"/>
</dbReference>
<dbReference type="InterPro" id="IPR002202">
    <property type="entry name" value="HMG_CoA_Rdtase"/>
</dbReference>
<dbReference type="Gene3D" id="1.10.8.660">
    <property type="match status" value="1"/>
</dbReference>
<keyword evidence="3" id="KW-0520">NAD</keyword>
<name>A0A9Q9E1J1_9LACO</name>
<evidence type="ECO:0000313" key="5">
    <source>
        <dbReference type="Proteomes" id="UP001055911"/>
    </source>
</evidence>
<comment type="pathway">
    <text evidence="3">Metabolic intermediate metabolism; (R)-mevalonate degradation; (S)-3-hydroxy-3-methylglutaryl-CoA from (R)-mevalonate: step 1/1.</text>
</comment>
<organism evidence="4 5">
    <name type="scientific">Fructilactobacillus cliffordii</name>
    <dbReference type="NCBI Taxonomy" id="2940299"/>
    <lineage>
        <taxon>Bacteria</taxon>
        <taxon>Bacillati</taxon>
        <taxon>Bacillota</taxon>
        <taxon>Bacilli</taxon>
        <taxon>Lactobacillales</taxon>
        <taxon>Lactobacillaceae</taxon>
        <taxon>Fructilactobacillus</taxon>
    </lineage>
</organism>
<keyword evidence="2 3" id="KW-0560">Oxidoreductase</keyword>
<dbReference type="PROSITE" id="PS01192">
    <property type="entry name" value="HMG_COA_REDUCTASE_3"/>
    <property type="match status" value="1"/>
</dbReference>
<keyword evidence="5" id="KW-1185">Reference proteome</keyword>
<dbReference type="CDD" id="cd00644">
    <property type="entry name" value="HMG-CoA_reductase_classII"/>
    <property type="match status" value="1"/>
</dbReference>
<dbReference type="GO" id="GO:0015936">
    <property type="term" value="P:coenzyme A metabolic process"/>
    <property type="evidence" value="ECO:0007669"/>
    <property type="project" value="InterPro"/>
</dbReference>
<protein>
    <recommendedName>
        <fullName evidence="3">3-hydroxy-3-methylglutaryl coenzyme A reductase</fullName>
        <shortName evidence="3">HMG-CoA reductase</shortName>
        <ecNumber evidence="3">1.1.1.88</ecNumber>
    </recommendedName>
</protein>
<dbReference type="PRINTS" id="PR00071">
    <property type="entry name" value="HMGCOARDTASE"/>
</dbReference>